<feature type="compositionally biased region" description="Basic and acidic residues" evidence="1">
    <location>
        <begin position="11"/>
        <end position="29"/>
    </location>
</feature>
<dbReference type="Proteomes" id="UP000616114">
    <property type="component" value="Unassembled WGS sequence"/>
</dbReference>
<dbReference type="InterPro" id="IPR047794">
    <property type="entry name" value="C45_proenzyme-like"/>
</dbReference>
<dbReference type="AlphaFoldDB" id="A0A8J2TY04"/>
<reference evidence="3" key="2">
    <citation type="submission" date="2020-09" db="EMBL/GenBank/DDBJ databases">
        <authorList>
            <person name="Sun Q."/>
            <person name="Zhou Y."/>
        </authorList>
    </citation>
    <scope>NUCLEOTIDE SEQUENCE</scope>
    <source>
        <strain evidence="3">CGMCC 1.12785</strain>
    </source>
</reference>
<sequence length="379" mass="39387">MTAEAGTTMRLAEHHSTSAHPGERGERLGLAHRDEIRSTVALYRAFYRELGIPVEQETSIAAACHAALAGWYPVLAEEIGAVAAAAGLEPAALMAVTARTEILAIANPQREGECSTAVLLPPDRGGATAAPETIQTWDWHESLVPAALLWEYPSVQGLRVKTFTEFGAPAKIGVNDAGLGVHFNILHHRADHGRGGVPVHAVARRILDEARTVGEAVAIARSAEVSASTVITVVTSEPGAVSIEICPAGVAEVHAGQPGGVPAAADAGSGAAVLLHTNHFLDPGLAAGEHTPDASTTYARLEHLRARAGELAGQDAVRRAQAMCGPAGDAAPICFQPDRALPPQEQWTTLLTVSLDLGGYGLEYAAGSPAVMARGAERF</sequence>
<accession>A0A8J2TY04</accession>
<dbReference type="PANTHER" id="PTHR34180:SF1">
    <property type="entry name" value="BETA-ALANYL-DOPAMINE_CARCININE HYDROLASE"/>
    <property type="match status" value="1"/>
</dbReference>
<gene>
    <name evidence="3" type="ORF">GCM10011333_16580</name>
</gene>
<reference evidence="3" key="1">
    <citation type="journal article" date="2014" name="Int. J. Syst. Evol. Microbiol.">
        <title>Complete genome sequence of Corynebacterium casei LMG S-19264T (=DSM 44701T), isolated from a smear-ripened cheese.</title>
        <authorList>
            <consortium name="US DOE Joint Genome Institute (JGI-PGF)"/>
            <person name="Walter F."/>
            <person name="Albersmeier A."/>
            <person name="Kalinowski J."/>
            <person name="Ruckert C."/>
        </authorList>
    </citation>
    <scope>NUCLEOTIDE SEQUENCE</scope>
    <source>
        <strain evidence="3">CGMCC 1.12785</strain>
    </source>
</reference>
<organism evidence="3 4">
    <name type="scientific">Sediminivirga luteola</name>
    <dbReference type="NCBI Taxonomy" id="1774748"/>
    <lineage>
        <taxon>Bacteria</taxon>
        <taxon>Bacillati</taxon>
        <taxon>Actinomycetota</taxon>
        <taxon>Actinomycetes</taxon>
        <taxon>Micrococcales</taxon>
        <taxon>Brevibacteriaceae</taxon>
        <taxon>Sediminivirga</taxon>
    </lineage>
</organism>
<dbReference type="NCBIfam" id="NF040521">
    <property type="entry name" value="C45_proenzyme"/>
    <property type="match status" value="1"/>
</dbReference>
<dbReference type="Gene3D" id="1.10.10.2120">
    <property type="match status" value="1"/>
</dbReference>
<dbReference type="InterPro" id="IPR005079">
    <property type="entry name" value="Peptidase_C45_hydrolase"/>
</dbReference>
<dbReference type="Pfam" id="PF03417">
    <property type="entry name" value="AAT"/>
    <property type="match status" value="1"/>
</dbReference>
<comment type="caution">
    <text evidence="3">The sequence shown here is derived from an EMBL/GenBank/DDBJ whole genome shotgun (WGS) entry which is preliminary data.</text>
</comment>
<name>A0A8J2TY04_9MICO</name>
<feature type="domain" description="Peptidase C45 hydrolase" evidence="2">
    <location>
        <begin position="134"/>
        <end position="307"/>
    </location>
</feature>
<dbReference type="InterPro" id="IPR047801">
    <property type="entry name" value="Peptidase_C45"/>
</dbReference>
<protein>
    <recommendedName>
        <fullName evidence="2">Peptidase C45 hydrolase domain-containing protein</fullName>
    </recommendedName>
</protein>
<feature type="region of interest" description="Disordered" evidence="1">
    <location>
        <begin position="1"/>
        <end position="29"/>
    </location>
</feature>
<dbReference type="RefSeq" id="WP_229745009.1">
    <property type="nucleotide sequence ID" value="NZ_BMFY01000006.1"/>
</dbReference>
<dbReference type="PANTHER" id="PTHR34180">
    <property type="entry name" value="PEPTIDASE C45"/>
    <property type="match status" value="1"/>
</dbReference>
<keyword evidence="4" id="KW-1185">Reference proteome</keyword>
<dbReference type="EMBL" id="BMFY01000006">
    <property type="protein sequence ID" value="GGA14362.1"/>
    <property type="molecule type" value="Genomic_DNA"/>
</dbReference>
<evidence type="ECO:0000313" key="4">
    <source>
        <dbReference type="Proteomes" id="UP000616114"/>
    </source>
</evidence>
<dbReference type="Gene3D" id="3.60.60.10">
    <property type="entry name" value="Penicillin V Acylase, Chain A"/>
    <property type="match status" value="1"/>
</dbReference>
<proteinExistence type="predicted"/>
<evidence type="ECO:0000256" key="1">
    <source>
        <dbReference type="SAM" id="MobiDB-lite"/>
    </source>
</evidence>
<evidence type="ECO:0000259" key="2">
    <source>
        <dbReference type="Pfam" id="PF03417"/>
    </source>
</evidence>
<evidence type="ECO:0000313" key="3">
    <source>
        <dbReference type="EMBL" id="GGA14362.1"/>
    </source>
</evidence>